<keyword evidence="5" id="KW-1185">Reference proteome</keyword>
<accession>A0A9P6EDW6</accession>
<name>A0A9P6EDW6_9AGAR</name>
<keyword evidence="2" id="KW-1133">Transmembrane helix</keyword>
<comment type="caution">
    <text evidence="4">The sequence shown here is derived from an EMBL/GenBank/DDBJ whole genome shotgun (WGS) entry which is preliminary data.</text>
</comment>
<feature type="signal peptide" evidence="3">
    <location>
        <begin position="1"/>
        <end position="21"/>
    </location>
</feature>
<dbReference type="OrthoDB" id="2576311at2759"/>
<feature type="chain" id="PRO_5040448199" evidence="3">
    <location>
        <begin position="22"/>
        <end position="264"/>
    </location>
</feature>
<keyword evidence="2" id="KW-0472">Membrane</keyword>
<evidence type="ECO:0000313" key="5">
    <source>
        <dbReference type="Proteomes" id="UP000807306"/>
    </source>
</evidence>
<sequence>MQIRQTRLAFLCASVLVLVDGQESNVKECTSTYYWSLNALDQTPCMVAAHLIATCGRDATMNSIPSGTHYLGPSASAANECMCSSVTYSMVSACAGCQERIWEDWPTWSMNCKNKSLTTFPRVVPKTTQVPEWASLNLSQTGNTFDAVKASRVAIFFSPVSPTSSATYTIIPLGILPTSSSIPTPISPSNRAHLNLGAIIGGVVGTVTVLMSIAILLLWRFMQSLKQSEQKQYSTKDSVAFPKPYSKGSETSSISTLDTYSTAS</sequence>
<feature type="transmembrane region" description="Helical" evidence="2">
    <location>
        <begin position="196"/>
        <end position="219"/>
    </location>
</feature>
<organism evidence="4 5">
    <name type="scientific">Crepidotus variabilis</name>
    <dbReference type="NCBI Taxonomy" id="179855"/>
    <lineage>
        <taxon>Eukaryota</taxon>
        <taxon>Fungi</taxon>
        <taxon>Dikarya</taxon>
        <taxon>Basidiomycota</taxon>
        <taxon>Agaricomycotina</taxon>
        <taxon>Agaricomycetes</taxon>
        <taxon>Agaricomycetidae</taxon>
        <taxon>Agaricales</taxon>
        <taxon>Agaricineae</taxon>
        <taxon>Crepidotaceae</taxon>
        <taxon>Crepidotus</taxon>
    </lineage>
</organism>
<keyword evidence="2" id="KW-0812">Transmembrane</keyword>
<protein>
    <submittedName>
        <fullName evidence="4">Uncharacterized protein</fullName>
    </submittedName>
</protein>
<feature type="region of interest" description="Disordered" evidence="1">
    <location>
        <begin position="231"/>
        <end position="264"/>
    </location>
</feature>
<evidence type="ECO:0000256" key="1">
    <source>
        <dbReference type="SAM" id="MobiDB-lite"/>
    </source>
</evidence>
<dbReference type="AlphaFoldDB" id="A0A9P6EDW6"/>
<gene>
    <name evidence="4" type="ORF">CPB83DRAFT_438005</name>
</gene>
<evidence type="ECO:0000313" key="4">
    <source>
        <dbReference type="EMBL" id="KAF9527004.1"/>
    </source>
</evidence>
<reference evidence="4" key="1">
    <citation type="submission" date="2020-11" db="EMBL/GenBank/DDBJ databases">
        <authorList>
            <consortium name="DOE Joint Genome Institute"/>
            <person name="Ahrendt S."/>
            <person name="Riley R."/>
            <person name="Andreopoulos W."/>
            <person name="Labutti K."/>
            <person name="Pangilinan J."/>
            <person name="Ruiz-Duenas F.J."/>
            <person name="Barrasa J.M."/>
            <person name="Sanchez-Garcia M."/>
            <person name="Camarero S."/>
            <person name="Miyauchi S."/>
            <person name="Serrano A."/>
            <person name="Linde D."/>
            <person name="Babiker R."/>
            <person name="Drula E."/>
            <person name="Ayuso-Fernandez I."/>
            <person name="Pacheco R."/>
            <person name="Padilla G."/>
            <person name="Ferreira P."/>
            <person name="Barriuso J."/>
            <person name="Kellner H."/>
            <person name="Castanera R."/>
            <person name="Alfaro M."/>
            <person name="Ramirez L."/>
            <person name="Pisabarro A.G."/>
            <person name="Kuo A."/>
            <person name="Tritt A."/>
            <person name="Lipzen A."/>
            <person name="He G."/>
            <person name="Yan M."/>
            <person name="Ng V."/>
            <person name="Cullen D."/>
            <person name="Martin F."/>
            <person name="Rosso M.-N."/>
            <person name="Henrissat B."/>
            <person name="Hibbett D."/>
            <person name="Martinez A.T."/>
            <person name="Grigoriev I.V."/>
        </authorList>
    </citation>
    <scope>NUCLEOTIDE SEQUENCE</scope>
    <source>
        <strain evidence="4">CBS 506.95</strain>
    </source>
</reference>
<proteinExistence type="predicted"/>
<feature type="compositionally biased region" description="Polar residues" evidence="1">
    <location>
        <begin position="248"/>
        <end position="264"/>
    </location>
</feature>
<dbReference type="EMBL" id="MU157865">
    <property type="protein sequence ID" value="KAF9527004.1"/>
    <property type="molecule type" value="Genomic_DNA"/>
</dbReference>
<evidence type="ECO:0000256" key="3">
    <source>
        <dbReference type="SAM" id="SignalP"/>
    </source>
</evidence>
<dbReference type="Proteomes" id="UP000807306">
    <property type="component" value="Unassembled WGS sequence"/>
</dbReference>
<evidence type="ECO:0000256" key="2">
    <source>
        <dbReference type="SAM" id="Phobius"/>
    </source>
</evidence>
<keyword evidence="3" id="KW-0732">Signal</keyword>